<accession>A0A512D7S0</accession>
<organism evidence="3 4">
    <name type="scientific">Cellulomonas aerilata</name>
    <dbReference type="NCBI Taxonomy" id="515326"/>
    <lineage>
        <taxon>Bacteria</taxon>
        <taxon>Bacillati</taxon>
        <taxon>Actinomycetota</taxon>
        <taxon>Actinomycetes</taxon>
        <taxon>Micrococcales</taxon>
        <taxon>Cellulomonadaceae</taxon>
        <taxon>Cellulomonas</taxon>
    </lineage>
</organism>
<gene>
    <name evidence="3" type="ORF">CAE01nite_02360</name>
</gene>
<dbReference type="AlphaFoldDB" id="A0A512D7S0"/>
<proteinExistence type="predicted"/>
<sequence>MTGRRRPAPAVALALAVATVLAACTGADGRPAPDPVPDATATPSPSAQVRATDTTSPTAPFTLVAEATDVEASLRTSRELFAAAPVVVVAPSGQPAAQEVAARAAVELGVPLLVGPAPAPAAASTDGSAATPSAPPPDGSTEAADPALSGELDRLGATTVVAVGDVGGLGEGSAGGSADDGPEAGTPGRPEVRRAAASVAAVADATGLRLGAPASTDPSTFAAGVAALGPGTLTPAADLTLARDAPLDDVVALAVDTPEQLASIATARAAAVPVHLVPASAPNPQATASVVEALHTAARPRTLALGAAFAAEPALEWKVRSAATGVQLPAGGQLLFPRHQFVALYGTPATTTLGVLGEQDAAASVQRAREVAAGYTGLTDRTVVPMFEIIATVAAGSAGADGNFSNEQSVAALRPWVDAAAAAGVYVVLDLQPGRSDFLSQARQYEELLRLPHVGLALDPEWRLGPDEQPLQRIGSVDAAEVNEVGRWLADLTNAHALPPKIFLVHQFRLDMIGNRAALDTSRPELAVVLHADGQGSQPAKQATWRTLHGDAPAGVAWGWKNFLDEDLPVLTPEQTVRDVSPVPDLVTYQ</sequence>
<feature type="compositionally biased region" description="Low complexity" evidence="1">
    <location>
        <begin position="118"/>
        <end position="132"/>
    </location>
</feature>
<evidence type="ECO:0000256" key="1">
    <source>
        <dbReference type="SAM" id="MobiDB-lite"/>
    </source>
</evidence>
<feature type="compositionally biased region" description="Low complexity" evidence="1">
    <location>
        <begin position="176"/>
        <end position="185"/>
    </location>
</feature>
<feature type="region of interest" description="Disordered" evidence="1">
    <location>
        <begin position="168"/>
        <end position="193"/>
    </location>
</feature>
<dbReference type="OrthoDB" id="9812120at2"/>
<keyword evidence="2" id="KW-0732">Signal</keyword>
<keyword evidence="4" id="KW-1185">Reference proteome</keyword>
<feature type="compositionally biased region" description="Polar residues" evidence="1">
    <location>
        <begin position="49"/>
        <end position="58"/>
    </location>
</feature>
<feature type="region of interest" description="Disordered" evidence="1">
    <location>
        <begin position="26"/>
        <end position="58"/>
    </location>
</feature>
<dbReference type="Proteomes" id="UP000321181">
    <property type="component" value="Unassembled WGS sequence"/>
</dbReference>
<protein>
    <recommendedName>
        <fullName evidence="5">Lipoprotein</fullName>
    </recommendedName>
</protein>
<feature type="chain" id="PRO_5038383471" description="Lipoprotein" evidence="2">
    <location>
        <begin position="23"/>
        <end position="590"/>
    </location>
</feature>
<dbReference type="EMBL" id="BJYY01000001">
    <property type="protein sequence ID" value="GEO32511.1"/>
    <property type="molecule type" value="Genomic_DNA"/>
</dbReference>
<comment type="caution">
    <text evidence="3">The sequence shown here is derived from an EMBL/GenBank/DDBJ whole genome shotgun (WGS) entry which is preliminary data.</text>
</comment>
<evidence type="ECO:0000313" key="4">
    <source>
        <dbReference type="Proteomes" id="UP000321181"/>
    </source>
</evidence>
<feature type="compositionally biased region" description="Low complexity" evidence="1">
    <location>
        <begin position="37"/>
        <end position="47"/>
    </location>
</feature>
<feature type="signal peptide" evidence="2">
    <location>
        <begin position="1"/>
        <end position="22"/>
    </location>
</feature>
<evidence type="ECO:0008006" key="5">
    <source>
        <dbReference type="Google" id="ProtNLM"/>
    </source>
</evidence>
<reference evidence="3 4" key="1">
    <citation type="submission" date="2019-07" db="EMBL/GenBank/DDBJ databases">
        <title>Whole genome shotgun sequence of Cellulomonas aerilata NBRC 106308.</title>
        <authorList>
            <person name="Hosoyama A."/>
            <person name="Uohara A."/>
            <person name="Ohji S."/>
            <person name="Ichikawa N."/>
        </authorList>
    </citation>
    <scope>NUCLEOTIDE SEQUENCE [LARGE SCALE GENOMIC DNA]</scope>
    <source>
        <strain evidence="3 4">NBRC 106308</strain>
    </source>
</reference>
<name>A0A512D7S0_9CELL</name>
<dbReference type="RefSeq" id="WP_146898730.1">
    <property type="nucleotide sequence ID" value="NZ_BAAARM010000001.1"/>
</dbReference>
<evidence type="ECO:0000256" key="2">
    <source>
        <dbReference type="SAM" id="SignalP"/>
    </source>
</evidence>
<feature type="region of interest" description="Disordered" evidence="1">
    <location>
        <begin position="118"/>
        <end position="146"/>
    </location>
</feature>
<evidence type="ECO:0000313" key="3">
    <source>
        <dbReference type="EMBL" id="GEO32511.1"/>
    </source>
</evidence>
<dbReference type="PROSITE" id="PS51257">
    <property type="entry name" value="PROKAR_LIPOPROTEIN"/>
    <property type="match status" value="1"/>
</dbReference>